<dbReference type="CDD" id="cd04051">
    <property type="entry name" value="C2_SRC2_like"/>
    <property type="match status" value="1"/>
</dbReference>
<proteinExistence type="predicted"/>
<dbReference type="GO" id="GO:0006952">
    <property type="term" value="P:defense response"/>
    <property type="evidence" value="ECO:0007669"/>
    <property type="project" value="InterPro"/>
</dbReference>
<keyword evidence="3" id="KW-1185">Reference proteome</keyword>
<dbReference type="EMBL" id="KI632246">
    <property type="protein sequence ID" value="EYU20982.1"/>
    <property type="molecule type" value="Genomic_DNA"/>
</dbReference>
<dbReference type="eggNOG" id="ENOG502QUNY">
    <property type="taxonomic scope" value="Eukaryota"/>
</dbReference>
<dbReference type="InterPro" id="IPR000008">
    <property type="entry name" value="C2_dom"/>
</dbReference>
<evidence type="ECO:0000313" key="3">
    <source>
        <dbReference type="Proteomes" id="UP000030748"/>
    </source>
</evidence>
<dbReference type="AlphaFoldDB" id="A0A022PXA2"/>
<dbReference type="PROSITE" id="PS50004">
    <property type="entry name" value="C2"/>
    <property type="match status" value="1"/>
</dbReference>
<dbReference type="Pfam" id="PF00168">
    <property type="entry name" value="C2"/>
    <property type="match status" value="1"/>
</dbReference>
<reference evidence="2 3" key="1">
    <citation type="journal article" date="2013" name="Proc. Natl. Acad. Sci. U.S.A.">
        <title>Fine-scale variation in meiotic recombination in Mimulus inferred from population shotgun sequencing.</title>
        <authorList>
            <person name="Hellsten U."/>
            <person name="Wright K.M."/>
            <person name="Jenkins J."/>
            <person name="Shu S."/>
            <person name="Yuan Y."/>
            <person name="Wessler S.R."/>
            <person name="Schmutz J."/>
            <person name="Willis J.H."/>
            <person name="Rokhsar D.S."/>
        </authorList>
    </citation>
    <scope>NUCLEOTIDE SEQUENCE [LARGE SCALE GENOMIC DNA]</scope>
    <source>
        <strain evidence="3">cv. DUN x IM62</strain>
    </source>
</reference>
<gene>
    <name evidence="2" type="ORF">MIMGU_mgv1a011603mg</name>
</gene>
<dbReference type="SMART" id="SM00239">
    <property type="entry name" value="C2"/>
    <property type="match status" value="1"/>
</dbReference>
<dbReference type="Proteomes" id="UP000030748">
    <property type="component" value="Unassembled WGS sequence"/>
</dbReference>
<accession>A0A022PXA2</accession>
<dbReference type="PANTHER" id="PTHR32246:SF163">
    <property type="entry name" value="PROTEIN SRC2-LIKE"/>
    <property type="match status" value="1"/>
</dbReference>
<dbReference type="PhylomeDB" id="A0A022PXA2"/>
<dbReference type="Gene3D" id="2.60.40.150">
    <property type="entry name" value="C2 domain"/>
    <property type="match status" value="1"/>
</dbReference>
<dbReference type="InterPro" id="IPR035892">
    <property type="entry name" value="C2_domain_sf"/>
</dbReference>
<dbReference type="SUPFAM" id="SSF49562">
    <property type="entry name" value="C2 domain (Calcium/lipid-binding domain, CaLB)"/>
    <property type="match status" value="1"/>
</dbReference>
<name>A0A022PXA2_ERYGU</name>
<dbReference type="InterPro" id="IPR044750">
    <property type="entry name" value="C2_SRC2/BAP"/>
</dbReference>
<organism evidence="2 3">
    <name type="scientific">Erythranthe guttata</name>
    <name type="common">Yellow monkey flower</name>
    <name type="synonym">Mimulus guttatus</name>
    <dbReference type="NCBI Taxonomy" id="4155"/>
    <lineage>
        <taxon>Eukaryota</taxon>
        <taxon>Viridiplantae</taxon>
        <taxon>Streptophyta</taxon>
        <taxon>Embryophyta</taxon>
        <taxon>Tracheophyta</taxon>
        <taxon>Spermatophyta</taxon>
        <taxon>Magnoliopsida</taxon>
        <taxon>eudicotyledons</taxon>
        <taxon>Gunneridae</taxon>
        <taxon>Pentapetalae</taxon>
        <taxon>asterids</taxon>
        <taxon>lamiids</taxon>
        <taxon>Lamiales</taxon>
        <taxon>Phrymaceae</taxon>
        <taxon>Erythranthe</taxon>
    </lineage>
</organism>
<sequence>MEYRPLKINVISADGIKDVKLFSKMDVYAQVSIAGYPQSMKKTFVDKNSGTTPKWNHRMEFIVDEPYLTKPGLSLLFQLKAESTFGSDKEIGSATIPIHDLFNPDSTTQEDRQVEYQLHTPSGKSKGSLKFSYQFGEKFKQEVEAKRHVDDPVTAYPAAPYAAAPPPGYPNPPHPVGYGAYPQSSGYGYQAPPPAGYGYQAPPPGYGYQPPPPGYGYQGGQPPKKNKMGMGGGLGLGLGAGLLGGLLVGEMASDIGESAAYADGYGDAMGDMGGDW</sequence>
<evidence type="ECO:0000313" key="2">
    <source>
        <dbReference type="EMBL" id="EYU20982.1"/>
    </source>
</evidence>
<dbReference type="STRING" id="4155.A0A022PXA2"/>
<evidence type="ECO:0000259" key="1">
    <source>
        <dbReference type="PROSITE" id="PS50004"/>
    </source>
</evidence>
<protein>
    <recommendedName>
        <fullName evidence="1">C2 domain-containing protein</fullName>
    </recommendedName>
</protein>
<dbReference type="PANTHER" id="PTHR32246">
    <property type="entry name" value="INGRESSION PROTEIN FIC1"/>
    <property type="match status" value="1"/>
</dbReference>
<feature type="domain" description="C2" evidence="1">
    <location>
        <begin position="1"/>
        <end position="111"/>
    </location>
</feature>